<gene>
    <name evidence="1" type="ORF">F383_29392</name>
</gene>
<dbReference type="Proteomes" id="UP000032142">
    <property type="component" value="Unassembled WGS sequence"/>
</dbReference>
<keyword evidence="2" id="KW-1185">Reference proteome</keyword>
<proteinExistence type="predicted"/>
<evidence type="ECO:0000313" key="1">
    <source>
        <dbReference type="EMBL" id="KHG23206.1"/>
    </source>
</evidence>
<dbReference type="EMBL" id="KN424151">
    <property type="protein sequence ID" value="KHG23206.1"/>
    <property type="molecule type" value="Genomic_DNA"/>
</dbReference>
<protein>
    <submittedName>
        <fullName evidence="1">Uncharacterized protein</fullName>
    </submittedName>
</protein>
<accession>A0A0B0PIJ4</accession>
<dbReference type="AlphaFoldDB" id="A0A0B0PIJ4"/>
<reference evidence="2" key="1">
    <citation type="submission" date="2014-09" db="EMBL/GenBank/DDBJ databases">
        <authorList>
            <person name="Mudge J."/>
            <person name="Ramaraj T."/>
            <person name="Lindquist I.E."/>
            <person name="Bharti A.K."/>
            <person name="Sundararajan A."/>
            <person name="Cameron C.T."/>
            <person name="Woodward J.E."/>
            <person name="May G.D."/>
            <person name="Brubaker C."/>
            <person name="Broadhvest J."/>
            <person name="Wilkins T.A."/>
        </authorList>
    </citation>
    <scope>NUCLEOTIDE SEQUENCE</scope>
    <source>
        <strain evidence="2">cv. AKA8401</strain>
    </source>
</reference>
<evidence type="ECO:0000313" key="2">
    <source>
        <dbReference type="Proteomes" id="UP000032142"/>
    </source>
</evidence>
<sequence>MNLLRSRPCRFPNVDPLLLLPHMLKPPPQKGTQPLHAMMTCSVKVNTDERIFRGSPC</sequence>
<organism evidence="1 2">
    <name type="scientific">Gossypium arboreum</name>
    <name type="common">Tree cotton</name>
    <name type="synonym">Gossypium nanking</name>
    <dbReference type="NCBI Taxonomy" id="29729"/>
    <lineage>
        <taxon>Eukaryota</taxon>
        <taxon>Viridiplantae</taxon>
        <taxon>Streptophyta</taxon>
        <taxon>Embryophyta</taxon>
        <taxon>Tracheophyta</taxon>
        <taxon>Spermatophyta</taxon>
        <taxon>Magnoliopsida</taxon>
        <taxon>eudicotyledons</taxon>
        <taxon>Gunneridae</taxon>
        <taxon>Pentapetalae</taxon>
        <taxon>rosids</taxon>
        <taxon>malvids</taxon>
        <taxon>Malvales</taxon>
        <taxon>Malvaceae</taxon>
        <taxon>Malvoideae</taxon>
        <taxon>Gossypium</taxon>
    </lineage>
</organism>
<name>A0A0B0PIJ4_GOSAR</name>